<reference evidence="2 3" key="1">
    <citation type="journal article" date="2007" name="Int. J. Syst. Evol. Microbiol.">
        <title>Oceanobacillus profundus sp. nov., isolated from a deep-sea sediment core.</title>
        <authorList>
            <person name="Kim Y.G."/>
            <person name="Choi D.H."/>
            <person name="Hyun S."/>
            <person name="Cho B.C."/>
        </authorList>
    </citation>
    <scope>NUCLEOTIDE SEQUENCE [LARGE SCALE GENOMIC DNA]</scope>
    <source>
        <strain evidence="2 3">DSM 18246</strain>
    </source>
</reference>
<dbReference type="RefSeq" id="WP_095313740.1">
    <property type="nucleotide sequence ID" value="NZ_JAMAWL010000003.1"/>
</dbReference>
<dbReference type="Pfam" id="PF12867">
    <property type="entry name" value="DinB_2"/>
    <property type="match status" value="1"/>
</dbReference>
<name>A0A417YAA7_9BACI</name>
<dbReference type="InterPro" id="IPR024775">
    <property type="entry name" value="DinB-like"/>
</dbReference>
<sequence length="162" mass="19101">MKTKEELIDTLERFIPWVKTLLAYDSDVLFHPTTEGKWSVAEIIAHLAFWDKYIAEETIPKMKPNARIESVEFQVLNDQASEYALSGVSFNTLIEELIENRIALVSSLKEKTDEVFFAKFVLNREEIDPYSGYPHTLYNYVCGFIWHDQHHKRQIESFLRKR</sequence>
<accession>A0A417YAA7</accession>
<protein>
    <submittedName>
        <fullName evidence="2">DinB family protein</fullName>
    </submittedName>
</protein>
<evidence type="ECO:0000259" key="1">
    <source>
        <dbReference type="Pfam" id="PF12867"/>
    </source>
</evidence>
<proteinExistence type="predicted"/>
<dbReference type="AlphaFoldDB" id="A0A417YAA7"/>
<dbReference type="Proteomes" id="UP000285456">
    <property type="component" value="Unassembled WGS sequence"/>
</dbReference>
<dbReference type="EMBL" id="QWEH01000024">
    <property type="protein sequence ID" value="RHW29491.1"/>
    <property type="molecule type" value="Genomic_DNA"/>
</dbReference>
<evidence type="ECO:0000313" key="2">
    <source>
        <dbReference type="EMBL" id="RHW29491.1"/>
    </source>
</evidence>
<dbReference type="Gene3D" id="1.20.120.450">
    <property type="entry name" value="dinb family like domain"/>
    <property type="match status" value="1"/>
</dbReference>
<gene>
    <name evidence="2" type="ORF">D1B32_21710</name>
</gene>
<comment type="caution">
    <text evidence="2">The sequence shown here is derived from an EMBL/GenBank/DDBJ whole genome shotgun (WGS) entry which is preliminary data.</text>
</comment>
<dbReference type="SUPFAM" id="SSF109854">
    <property type="entry name" value="DinB/YfiT-like putative metalloenzymes"/>
    <property type="match status" value="1"/>
</dbReference>
<keyword evidence="3" id="KW-1185">Reference proteome</keyword>
<evidence type="ECO:0000313" key="3">
    <source>
        <dbReference type="Proteomes" id="UP000285456"/>
    </source>
</evidence>
<dbReference type="InterPro" id="IPR034660">
    <property type="entry name" value="DinB/YfiT-like"/>
</dbReference>
<dbReference type="OrthoDB" id="2964295at2"/>
<organism evidence="2 3">
    <name type="scientific">Oceanobacillus profundus</name>
    <dbReference type="NCBI Taxonomy" id="372463"/>
    <lineage>
        <taxon>Bacteria</taxon>
        <taxon>Bacillati</taxon>
        <taxon>Bacillota</taxon>
        <taxon>Bacilli</taxon>
        <taxon>Bacillales</taxon>
        <taxon>Bacillaceae</taxon>
        <taxon>Oceanobacillus</taxon>
    </lineage>
</organism>
<feature type="domain" description="DinB-like" evidence="1">
    <location>
        <begin position="13"/>
        <end position="155"/>
    </location>
</feature>